<dbReference type="AlphaFoldDB" id="A0A699ZRM1"/>
<keyword evidence="2" id="KW-1185">Reference proteome</keyword>
<organism evidence="1 2">
    <name type="scientific">Haematococcus lacustris</name>
    <name type="common">Green alga</name>
    <name type="synonym">Haematococcus pluvialis</name>
    <dbReference type="NCBI Taxonomy" id="44745"/>
    <lineage>
        <taxon>Eukaryota</taxon>
        <taxon>Viridiplantae</taxon>
        <taxon>Chlorophyta</taxon>
        <taxon>core chlorophytes</taxon>
        <taxon>Chlorophyceae</taxon>
        <taxon>CS clade</taxon>
        <taxon>Chlamydomonadales</taxon>
        <taxon>Haematococcaceae</taxon>
        <taxon>Haematococcus</taxon>
    </lineage>
</organism>
<protein>
    <submittedName>
        <fullName evidence="1">Uncharacterized protein</fullName>
    </submittedName>
</protein>
<dbReference type="EMBL" id="BLLF01001823">
    <property type="protein sequence ID" value="GFH21406.1"/>
    <property type="molecule type" value="Genomic_DNA"/>
</dbReference>
<name>A0A699ZRM1_HAELA</name>
<gene>
    <name evidence="1" type="ORF">HaLaN_18707</name>
</gene>
<evidence type="ECO:0000313" key="1">
    <source>
        <dbReference type="EMBL" id="GFH21406.1"/>
    </source>
</evidence>
<comment type="caution">
    <text evidence="1">The sequence shown here is derived from an EMBL/GenBank/DDBJ whole genome shotgun (WGS) entry which is preliminary data.</text>
</comment>
<dbReference type="Proteomes" id="UP000485058">
    <property type="component" value="Unassembled WGS sequence"/>
</dbReference>
<evidence type="ECO:0000313" key="2">
    <source>
        <dbReference type="Proteomes" id="UP000485058"/>
    </source>
</evidence>
<accession>A0A699ZRM1</accession>
<reference evidence="1 2" key="1">
    <citation type="submission" date="2020-02" db="EMBL/GenBank/DDBJ databases">
        <title>Draft genome sequence of Haematococcus lacustris strain NIES-144.</title>
        <authorList>
            <person name="Morimoto D."/>
            <person name="Nakagawa S."/>
            <person name="Yoshida T."/>
            <person name="Sawayama S."/>
        </authorList>
    </citation>
    <scope>NUCLEOTIDE SEQUENCE [LARGE SCALE GENOMIC DNA]</scope>
    <source>
        <strain evidence="1 2">NIES-144</strain>
    </source>
</reference>
<sequence>MNPTPPGPVLCRCPVAIQSTVLLTAATGSCSDSSLGPIAEFIYPILSTNKQSPLKLSGGRCSRGGDAAVFFRRIQTRGERETLRPANVRAHSMCARQSVSSSPIHHLRGTTSFPDTLHGLRPQPPAASPMLSFFKRYHIPCIPTCLRLLVHLPACAQVDYLASLNVSLGKERRRQILADILVWAEVTQQHYDASTRRFVLEPNQHDESFLRIGGFLKEAMEEQELL</sequence>
<proteinExistence type="predicted"/>